<name>A0ABN1FHD4_9PROT</name>
<keyword evidence="3" id="KW-1185">Reference proteome</keyword>
<comment type="caution">
    <text evidence="2">The sequence shown here is derived from an EMBL/GenBank/DDBJ whole genome shotgun (WGS) entry which is preliminary data.</text>
</comment>
<organism evidence="2 3">
    <name type="scientific">Craurococcus roseus</name>
    <dbReference type="NCBI Taxonomy" id="77585"/>
    <lineage>
        <taxon>Bacteria</taxon>
        <taxon>Pseudomonadati</taxon>
        <taxon>Pseudomonadota</taxon>
        <taxon>Alphaproteobacteria</taxon>
        <taxon>Acetobacterales</taxon>
        <taxon>Acetobacteraceae</taxon>
        <taxon>Craurococcus</taxon>
    </lineage>
</organism>
<proteinExistence type="predicted"/>
<dbReference type="Proteomes" id="UP001501588">
    <property type="component" value="Unassembled WGS sequence"/>
</dbReference>
<protein>
    <recommendedName>
        <fullName evidence="1">DUF6285 domain-containing protein</fullName>
    </recommendedName>
</protein>
<evidence type="ECO:0000313" key="2">
    <source>
        <dbReference type="EMBL" id="GAA0590860.1"/>
    </source>
</evidence>
<dbReference type="InterPro" id="IPR046252">
    <property type="entry name" value="DUF6285"/>
</dbReference>
<feature type="domain" description="DUF6285" evidence="1">
    <location>
        <begin position="24"/>
        <end position="114"/>
    </location>
</feature>
<accession>A0ABN1FHD4</accession>
<gene>
    <name evidence="2" type="ORF">GCM10009416_31610</name>
</gene>
<evidence type="ECO:0000313" key="3">
    <source>
        <dbReference type="Proteomes" id="UP001501588"/>
    </source>
</evidence>
<dbReference type="RefSeq" id="WP_343896330.1">
    <property type="nucleotide sequence ID" value="NZ_BAAAFZ010000050.1"/>
</dbReference>
<reference evidence="2 3" key="1">
    <citation type="journal article" date="2019" name="Int. J. Syst. Evol. Microbiol.">
        <title>The Global Catalogue of Microorganisms (GCM) 10K type strain sequencing project: providing services to taxonomists for standard genome sequencing and annotation.</title>
        <authorList>
            <consortium name="The Broad Institute Genomics Platform"/>
            <consortium name="The Broad Institute Genome Sequencing Center for Infectious Disease"/>
            <person name="Wu L."/>
            <person name="Ma J."/>
        </authorList>
    </citation>
    <scope>NUCLEOTIDE SEQUENCE [LARGE SCALE GENOMIC DNA]</scope>
    <source>
        <strain evidence="2 3">JCM 9933</strain>
    </source>
</reference>
<dbReference type="Pfam" id="PF19802">
    <property type="entry name" value="DUF6285"/>
    <property type="match status" value="1"/>
</dbReference>
<sequence length="120" mass="12759">MLERPDAAGLLETARDVLLRELLPHLPESKRFEARMVANAMAIARRGMAADAAPALARLRALLDAPHAEPDALLNLLAAEIRSGERDPGTPGHAAAAKALVELTRLRCSISNPRALGGSR</sequence>
<evidence type="ECO:0000259" key="1">
    <source>
        <dbReference type="Pfam" id="PF19802"/>
    </source>
</evidence>
<dbReference type="EMBL" id="BAAAFZ010000050">
    <property type="protein sequence ID" value="GAA0590860.1"/>
    <property type="molecule type" value="Genomic_DNA"/>
</dbReference>